<organism evidence="6 7">
    <name type="scientific">Thermogutta terrifontis</name>
    <dbReference type="NCBI Taxonomy" id="1331910"/>
    <lineage>
        <taxon>Bacteria</taxon>
        <taxon>Pseudomonadati</taxon>
        <taxon>Planctomycetota</taxon>
        <taxon>Planctomycetia</taxon>
        <taxon>Pirellulales</taxon>
        <taxon>Thermoguttaceae</taxon>
        <taxon>Thermogutta</taxon>
    </lineage>
</organism>
<evidence type="ECO:0000256" key="1">
    <source>
        <dbReference type="ARBA" id="ARBA00022574"/>
    </source>
</evidence>
<evidence type="ECO:0000313" key="7">
    <source>
        <dbReference type="Proteomes" id="UP000215086"/>
    </source>
</evidence>
<dbReference type="Proteomes" id="UP000215086">
    <property type="component" value="Chromosome"/>
</dbReference>
<dbReference type="InterPro" id="IPR019775">
    <property type="entry name" value="WD40_repeat_CS"/>
</dbReference>
<dbReference type="GO" id="GO:0004672">
    <property type="term" value="F:protein kinase activity"/>
    <property type="evidence" value="ECO:0007669"/>
    <property type="project" value="InterPro"/>
</dbReference>
<dbReference type="SUPFAM" id="SSF50998">
    <property type="entry name" value="Quinoprotein alcohol dehydrogenase-like"/>
    <property type="match status" value="1"/>
</dbReference>
<dbReference type="EMBL" id="CP018477">
    <property type="protein sequence ID" value="ASV74720.1"/>
    <property type="molecule type" value="Genomic_DNA"/>
</dbReference>
<dbReference type="Gene3D" id="2.130.10.10">
    <property type="entry name" value="YVTN repeat-like/Quinoprotein amine dehydrogenase"/>
    <property type="match status" value="5"/>
</dbReference>
<evidence type="ECO:0000313" key="6">
    <source>
        <dbReference type="EMBL" id="ASV74720.1"/>
    </source>
</evidence>
<dbReference type="Gene3D" id="2.60.200.20">
    <property type="match status" value="1"/>
</dbReference>
<dbReference type="PROSITE" id="PS50011">
    <property type="entry name" value="PROTEIN_KINASE_DOM"/>
    <property type="match status" value="1"/>
</dbReference>
<feature type="repeat" description="WD" evidence="3">
    <location>
        <begin position="975"/>
        <end position="1016"/>
    </location>
</feature>
<dbReference type="GO" id="GO:0017070">
    <property type="term" value="F:U6 snRNA binding"/>
    <property type="evidence" value="ECO:0007669"/>
    <property type="project" value="TreeGrafter"/>
</dbReference>
<gene>
    <name evidence="6" type="ORF">THTE_2118</name>
</gene>
<dbReference type="SMART" id="SM00320">
    <property type="entry name" value="WD40"/>
    <property type="match status" value="10"/>
</dbReference>
<dbReference type="CDD" id="cd00200">
    <property type="entry name" value="WD40"/>
    <property type="match status" value="1"/>
</dbReference>
<accession>A0A286RFI6</accession>
<dbReference type="InterPro" id="IPR000253">
    <property type="entry name" value="FHA_dom"/>
</dbReference>
<keyword evidence="2" id="KW-0677">Repeat</keyword>
<name>A0A286RFI6_9BACT</name>
<evidence type="ECO:0000256" key="3">
    <source>
        <dbReference type="PROSITE-ProRule" id="PRU00221"/>
    </source>
</evidence>
<proteinExistence type="predicted"/>
<feature type="compositionally biased region" description="Pro residues" evidence="4">
    <location>
        <begin position="429"/>
        <end position="438"/>
    </location>
</feature>
<feature type="repeat" description="WD" evidence="3">
    <location>
        <begin position="583"/>
        <end position="624"/>
    </location>
</feature>
<evidence type="ECO:0000256" key="2">
    <source>
        <dbReference type="ARBA" id="ARBA00022737"/>
    </source>
</evidence>
<feature type="region of interest" description="Disordered" evidence="4">
    <location>
        <begin position="409"/>
        <end position="485"/>
    </location>
</feature>
<dbReference type="Gene3D" id="1.10.510.10">
    <property type="entry name" value="Transferase(Phosphotransferase) domain 1"/>
    <property type="match status" value="1"/>
</dbReference>
<dbReference type="InterPro" id="IPR001680">
    <property type="entry name" value="WD40_rpt"/>
</dbReference>
<feature type="repeat" description="WD" evidence="3">
    <location>
        <begin position="926"/>
        <end position="974"/>
    </location>
</feature>
<feature type="repeat" description="WD" evidence="3">
    <location>
        <begin position="758"/>
        <end position="799"/>
    </location>
</feature>
<dbReference type="InterPro" id="IPR015943">
    <property type="entry name" value="WD40/YVTN_repeat-like_dom_sf"/>
</dbReference>
<dbReference type="PROSITE" id="PS50082">
    <property type="entry name" value="WD_REPEATS_2"/>
    <property type="match status" value="10"/>
</dbReference>
<dbReference type="InterPro" id="IPR008984">
    <property type="entry name" value="SMAD_FHA_dom_sf"/>
</dbReference>
<dbReference type="PROSITE" id="PS00678">
    <property type="entry name" value="WD_REPEATS_1"/>
    <property type="match status" value="8"/>
</dbReference>
<dbReference type="CDD" id="cd14014">
    <property type="entry name" value="STKc_PknB_like"/>
    <property type="match status" value="1"/>
</dbReference>
<dbReference type="PANTHER" id="PTHR19846:SF0">
    <property type="entry name" value="PRE-MRNA PROCESSING FACTOR 4"/>
    <property type="match status" value="1"/>
</dbReference>
<dbReference type="CDD" id="cd00060">
    <property type="entry name" value="FHA"/>
    <property type="match status" value="1"/>
</dbReference>
<dbReference type="PROSITE" id="PS50294">
    <property type="entry name" value="WD_REPEATS_REGION"/>
    <property type="match status" value="8"/>
</dbReference>
<reference evidence="6 7" key="1">
    <citation type="journal article" name="Front. Microbiol.">
        <title>Sugar Metabolism of the First Thermophilic Planctomycete Thermogutta terrifontis: Comparative Genomic and Transcriptomic Approaches.</title>
        <authorList>
            <person name="Elcheninov A.G."/>
            <person name="Menzel P."/>
            <person name="Gudbergsdottir S.R."/>
            <person name="Slesarev A.I."/>
            <person name="Kadnikov V.V."/>
            <person name="Krogh A."/>
            <person name="Bonch-Osmolovskaya E.A."/>
            <person name="Peng X."/>
            <person name="Kublanov I.V."/>
        </authorList>
    </citation>
    <scope>NUCLEOTIDE SEQUENCE [LARGE SCALE GENOMIC DNA]</scope>
    <source>
        <strain evidence="6 7">R1</strain>
    </source>
</reference>
<dbReference type="PRINTS" id="PR00320">
    <property type="entry name" value="GPROTEINBRPT"/>
</dbReference>
<feature type="domain" description="Protein kinase" evidence="5">
    <location>
        <begin position="153"/>
        <end position="403"/>
    </location>
</feature>
<protein>
    <submittedName>
        <fullName evidence="6">High-affnity carbon uptake protein Hat/HatR</fullName>
    </submittedName>
</protein>
<dbReference type="SUPFAM" id="SSF49879">
    <property type="entry name" value="SMAD/FHA domain"/>
    <property type="match status" value="1"/>
</dbReference>
<dbReference type="InterPro" id="IPR008271">
    <property type="entry name" value="Ser/Thr_kinase_AS"/>
</dbReference>
<keyword evidence="7" id="KW-1185">Reference proteome</keyword>
<dbReference type="Pfam" id="PF00069">
    <property type="entry name" value="Pkinase"/>
    <property type="match status" value="1"/>
</dbReference>
<sequence>MRFSLPGLPTDEVYVARKLTIGRTPDNVFVIPEDAVDRHHAIVDFSEEQGQFVVRCLQRDGYLETGGQQVQELVLQPGVRFRIGSGEFECLASPEVTSSREERNWSVCPHCRSERCGELALGTGSCPSCQQEVMVVQDGLGRRVILPCRVGPCRLVRLVGQGGMTWVFEGQVDGQSEPVAIKILMPHLLNDDAALQRFKRESEILRQVRHPRVLRRLGQGRWKGLPCVLTPLMAQGSLRAVLDELRRQKQVCHFEVALRWFLDVMAGLEVLHQLGLVHRDLKPSNILLDGASRAVVGDLGIVRRLGQETASLTATGAALGTYHYMAPEQWENPESVDQRADLYALGVTFYELLTGRLPTGRWQAPSQMNRTVPAAFDRILERLLEPWPERRFDSVASLRQALLENGLIRPADAAEETPGPQADDRPASPHSPPTPPLVPKFVFTAADRQEESASSSAQATRPGGTTSLPDLPVKHSAMPSLSPSGTHWIPVPNEAIAQESRRSGLYAVIAVGLGVLVLVGVVLVVTKRPPSGRIPSRDMPYTPDTPPEVGPTTPFGVKGDVALTSDRPPAVGPTSPSFPRVVVTTSSGYVTSVAFSPNGRQVLTGSWDGTARVWDAATGKELRQFEGHTGWVLSVAFSPDGRQVLTGSGNPFERTSDNTARLWDAATGQELRRFEGHTDPVTSVAFSPDGRQVLTGSGDNTARLWDAATGKELRRFEGHTEAVLSVAVSPDGRQVLTGSADKTARLWDAATGKELRRFEGHILPVLSVAFSPDGRQVLTGSADKTARLWDAATGKELRRFEGHTDWVTSVAFSPDGRQVLTGSRDNTARLWDAATGEELRRFEGHILPVLSVAFSPDGRQVLTGSGDNTARLWDAATGKELRRFEGHTDPVTSVAFSPDGRQVLTGSRDNTARLWDAATGKELRRFEGHTDAVWPVAFSPDGRQVLTGAGHFVGVAPDNTARLWDVTTGHELRRFEGHTDMVSSVAFRPDGRQILTGSQDGTARLWDVATGRELCRFYGFTDGHWLVLTPEGYFDTDIIDPIELPVTYYDPVTGQDLPMEEVIRRYHRPDLVRVKLGG</sequence>
<feature type="repeat" description="WD" evidence="3">
    <location>
        <begin position="674"/>
        <end position="715"/>
    </location>
</feature>
<feature type="repeat" description="WD" evidence="3">
    <location>
        <begin position="625"/>
        <end position="673"/>
    </location>
</feature>
<evidence type="ECO:0000259" key="5">
    <source>
        <dbReference type="PROSITE" id="PS50011"/>
    </source>
</evidence>
<feature type="repeat" description="WD" evidence="3">
    <location>
        <begin position="842"/>
        <end position="883"/>
    </location>
</feature>
<dbReference type="GO" id="GO:0030621">
    <property type="term" value="F:U4 snRNA binding"/>
    <property type="evidence" value="ECO:0007669"/>
    <property type="project" value="TreeGrafter"/>
</dbReference>
<dbReference type="GO" id="GO:0005524">
    <property type="term" value="F:ATP binding"/>
    <property type="evidence" value="ECO:0007669"/>
    <property type="project" value="InterPro"/>
</dbReference>
<dbReference type="GO" id="GO:0000398">
    <property type="term" value="P:mRNA splicing, via spliceosome"/>
    <property type="evidence" value="ECO:0007669"/>
    <property type="project" value="TreeGrafter"/>
</dbReference>
<dbReference type="SMART" id="SM00220">
    <property type="entry name" value="S_TKc"/>
    <property type="match status" value="1"/>
</dbReference>
<dbReference type="InterPro" id="IPR011009">
    <property type="entry name" value="Kinase-like_dom_sf"/>
</dbReference>
<dbReference type="Pfam" id="PF00400">
    <property type="entry name" value="WD40"/>
    <property type="match status" value="10"/>
</dbReference>
<dbReference type="Gene3D" id="3.30.200.20">
    <property type="entry name" value="Phosphorylase Kinase, domain 1"/>
    <property type="match status" value="1"/>
</dbReference>
<dbReference type="SUPFAM" id="SSF56112">
    <property type="entry name" value="Protein kinase-like (PK-like)"/>
    <property type="match status" value="1"/>
</dbReference>
<dbReference type="PROSITE" id="PS00108">
    <property type="entry name" value="PROTEIN_KINASE_ST"/>
    <property type="match status" value="1"/>
</dbReference>
<dbReference type="InterPro" id="IPR011047">
    <property type="entry name" value="Quinoprotein_ADH-like_sf"/>
</dbReference>
<dbReference type="InterPro" id="IPR020472">
    <property type="entry name" value="WD40_PAC1"/>
</dbReference>
<dbReference type="Pfam" id="PF00498">
    <property type="entry name" value="FHA"/>
    <property type="match status" value="1"/>
</dbReference>
<keyword evidence="1 3" id="KW-0853">WD repeat</keyword>
<dbReference type="PANTHER" id="PTHR19846">
    <property type="entry name" value="WD40 REPEAT PROTEIN"/>
    <property type="match status" value="1"/>
</dbReference>
<dbReference type="AlphaFoldDB" id="A0A286RFI6"/>
<feature type="repeat" description="WD" evidence="3">
    <location>
        <begin position="800"/>
        <end position="841"/>
    </location>
</feature>
<feature type="repeat" description="WD" evidence="3">
    <location>
        <begin position="884"/>
        <end position="925"/>
    </location>
</feature>
<dbReference type="InterPro" id="IPR000719">
    <property type="entry name" value="Prot_kinase_dom"/>
</dbReference>
<dbReference type="KEGG" id="ttf:THTE_2118"/>
<feature type="repeat" description="WD" evidence="3">
    <location>
        <begin position="716"/>
        <end position="757"/>
    </location>
</feature>
<evidence type="ECO:0000256" key="4">
    <source>
        <dbReference type="SAM" id="MobiDB-lite"/>
    </source>
</evidence>
<dbReference type="SUPFAM" id="SSF101908">
    <property type="entry name" value="Putative isomerase YbhE"/>
    <property type="match status" value="1"/>
</dbReference>